<reference evidence="2" key="1">
    <citation type="journal article" date="2019" name="Int. J. Syst. Evol. Microbiol.">
        <title>The Global Catalogue of Microorganisms (GCM) 10K type strain sequencing project: providing services to taxonomists for standard genome sequencing and annotation.</title>
        <authorList>
            <consortium name="The Broad Institute Genomics Platform"/>
            <consortium name="The Broad Institute Genome Sequencing Center for Infectious Disease"/>
            <person name="Wu L."/>
            <person name="Ma J."/>
        </authorList>
    </citation>
    <scope>NUCLEOTIDE SEQUENCE [LARGE SCALE GENOMIC DNA]</scope>
    <source>
        <strain evidence="2">CGMCC 1.16031</strain>
    </source>
</reference>
<dbReference type="Pfam" id="PF13444">
    <property type="entry name" value="Acetyltransf_5"/>
    <property type="match status" value="1"/>
</dbReference>
<dbReference type="NCBIfam" id="TIGR03694">
    <property type="entry name" value="exosort_acyl"/>
    <property type="match status" value="1"/>
</dbReference>
<keyword evidence="1" id="KW-0808">Transferase</keyword>
<organism evidence="1 2">
    <name type="scientific">Pseudobowmanella zhangzhouensis</name>
    <dbReference type="NCBI Taxonomy" id="1537679"/>
    <lineage>
        <taxon>Bacteria</taxon>
        <taxon>Pseudomonadati</taxon>
        <taxon>Pseudomonadota</taxon>
        <taxon>Gammaproteobacteria</taxon>
        <taxon>Alteromonadales</taxon>
        <taxon>Alteromonadaceae</taxon>
    </lineage>
</organism>
<evidence type="ECO:0000313" key="1">
    <source>
        <dbReference type="EMBL" id="MFC6438682.1"/>
    </source>
</evidence>
<keyword evidence="2" id="KW-1185">Reference proteome</keyword>
<protein>
    <submittedName>
        <fullName evidence="1">PEP-CTERM/exosortase system-associated acyltransferase</fullName>
    </submittedName>
</protein>
<dbReference type="GO" id="GO:0016746">
    <property type="term" value="F:acyltransferase activity"/>
    <property type="evidence" value="ECO:0007669"/>
    <property type="project" value="UniProtKB-KW"/>
</dbReference>
<evidence type="ECO:0000313" key="2">
    <source>
        <dbReference type="Proteomes" id="UP001596364"/>
    </source>
</evidence>
<dbReference type="SUPFAM" id="SSF55729">
    <property type="entry name" value="Acyl-CoA N-acyltransferases (Nat)"/>
    <property type="match status" value="1"/>
</dbReference>
<dbReference type="Proteomes" id="UP001596364">
    <property type="component" value="Unassembled WGS sequence"/>
</dbReference>
<comment type="caution">
    <text evidence="1">The sequence shown here is derived from an EMBL/GenBank/DDBJ whole genome shotgun (WGS) entry which is preliminary data.</text>
</comment>
<dbReference type="RefSeq" id="WP_131259434.1">
    <property type="nucleotide sequence ID" value="NZ_JBHSUS010000001.1"/>
</dbReference>
<dbReference type="EMBL" id="JBHSUS010000001">
    <property type="protein sequence ID" value="MFC6438682.1"/>
    <property type="molecule type" value="Genomic_DNA"/>
</dbReference>
<sequence length="267" mass="30404">MKTSSLKKLANLPVIGRLVRFGISTLASRQMVTIARHFAKYLKPVLANDSDLKCEVFKIRHNVYCEELKFEPEYPDGMERDEFDNHSHHCLIQHIGSDVYAGTVRVVYSKSDEQLLPIEKYCSHVFDNSELTPSNFPREKICEISRLAVPASFRRRNIDKFSGAATGSINIEAYSEQELRCFPFIAVGLYFAAAVAARKNGIEHCFVMMEPRLARSLKFVGINFAQLGPTVDYHGKRAPFYINEEMLEKNLTSGFANLYQHIAENLK</sequence>
<gene>
    <name evidence="1" type="ORF">ACFP85_00710</name>
</gene>
<dbReference type="InterPro" id="IPR016181">
    <property type="entry name" value="Acyl_CoA_acyltransferase"/>
</dbReference>
<accession>A0ABW1XEL9</accession>
<name>A0ABW1XEL9_9ALTE</name>
<dbReference type="InterPro" id="IPR022484">
    <property type="entry name" value="PEP-CTERM/exosrtase_acylTfrase"/>
</dbReference>
<dbReference type="Gene3D" id="3.40.630.30">
    <property type="match status" value="1"/>
</dbReference>
<proteinExistence type="predicted"/>
<keyword evidence="1" id="KW-0012">Acyltransferase</keyword>